<dbReference type="Proteomes" id="UP000566819">
    <property type="component" value="Unassembled WGS sequence"/>
</dbReference>
<reference evidence="1 2" key="1">
    <citation type="submission" date="2020-03" db="EMBL/GenBank/DDBJ databases">
        <title>Draft Genome Sequence of Cudoniella acicularis.</title>
        <authorList>
            <person name="Buettner E."/>
            <person name="Kellner H."/>
        </authorList>
    </citation>
    <scope>NUCLEOTIDE SEQUENCE [LARGE SCALE GENOMIC DNA]</scope>
    <source>
        <strain evidence="1 2">DSM 108380</strain>
    </source>
</reference>
<sequence>MTTPGTISNLVIPGTAPSIERSVSFQFQSEYGLELKFERDLHASNPHEPEQSEFFAVPIRDYFGKGALPRRFKVFQLYYTVTWKENSPRVQRLPNHDFTTESPAHDQELRINITSSSEKVSEFGHAYVGIEICTSSVQRQLFPPATFFTFDEHLEADGHRLFGGIVIGKEIRIDKMYFEAYFSTNV</sequence>
<name>A0A8H4QFU0_9HELO</name>
<accession>A0A8H4QFU0</accession>
<evidence type="ECO:0000313" key="2">
    <source>
        <dbReference type="Proteomes" id="UP000566819"/>
    </source>
</evidence>
<proteinExistence type="predicted"/>
<organism evidence="1 2">
    <name type="scientific">Cudoniella acicularis</name>
    <dbReference type="NCBI Taxonomy" id="354080"/>
    <lineage>
        <taxon>Eukaryota</taxon>
        <taxon>Fungi</taxon>
        <taxon>Dikarya</taxon>
        <taxon>Ascomycota</taxon>
        <taxon>Pezizomycotina</taxon>
        <taxon>Leotiomycetes</taxon>
        <taxon>Helotiales</taxon>
        <taxon>Tricladiaceae</taxon>
        <taxon>Cudoniella</taxon>
    </lineage>
</organism>
<dbReference type="EMBL" id="JAAMPI010002676">
    <property type="protein sequence ID" value="KAF4610354.1"/>
    <property type="molecule type" value="Genomic_DNA"/>
</dbReference>
<gene>
    <name evidence="1" type="ORF">G7Y89_g15766</name>
</gene>
<keyword evidence="2" id="KW-1185">Reference proteome</keyword>
<comment type="caution">
    <text evidence="1">The sequence shown here is derived from an EMBL/GenBank/DDBJ whole genome shotgun (WGS) entry which is preliminary data.</text>
</comment>
<evidence type="ECO:0000313" key="1">
    <source>
        <dbReference type="EMBL" id="KAF4610354.1"/>
    </source>
</evidence>
<dbReference type="AlphaFoldDB" id="A0A8H4QFU0"/>
<protein>
    <submittedName>
        <fullName evidence="1">Uncharacterized protein</fullName>
    </submittedName>
</protein>